<dbReference type="AlphaFoldDB" id="A0A935C387"/>
<dbReference type="Proteomes" id="UP000633365">
    <property type="component" value="Unassembled WGS sequence"/>
</dbReference>
<dbReference type="EMBL" id="JAEQMG010000145">
    <property type="protein sequence ID" value="MBK6089626.1"/>
    <property type="molecule type" value="Genomic_DNA"/>
</dbReference>
<comment type="caution">
    <text evidence="2">The sequence shown here is derived from an EMBL/GenBank/DDBJ whole genome shotgun (WGS) entry which is preliminary data.</text>
</comment>
<feature type="compositionally biased region" description="Low complexity" evidence="1">
    <location>
        <begin position="54"/>
        <end position="66"/>
    </location>
</feature>
<accession>A0A935C387</accession>
<name>A0A935C387_9FIRM</name>
<evidence type="ECO:0000313" key="2">
    <source>
        <dbReference type="EMBL" id="MBK6089626.1"/>
    </source>
</evidence>
<sequence length="164" mass="16956">MSVASEITRIKNNIAAAYNEAEAKGATMPATENSDNLADTVASIQSTPTLQSKTVTPTTSQQSVTPDSGYDGLSNVTVNATPLEAKSVTPTAEQQVVTPTAPNIGLSSVTVGAAPQPTLITKQITANGTYAAEDDNADGYSEVAVNVDLKAFVNNIVNAELNER</sequence>
<gene>
    <name evidence="2" type="ORF">JKK62_13420</name>
</gene>
<organism evidence="2 3">
    <name type="scientific">Ruminococcus difficilis</name>
    <dbReference type="NCBI Taxonomy" id="2763069"/>
    <lineage>
        <taxon>Bacteria</taxon>
        <taxon>Bacillati</taxon>
        <taxon>Bacillota</taxon>
        <taxon>Clostridia</taxon>
        <taxon>Eubacteriales</taxon>
        <taxon>Oscillospiraceae</taxon>
        <taxon>Ruminococcus</taxon>
    </lineage>
</organism>
<reference evidence="2" key="1">
    <citation type="submission" date="2021-01" db="EMBL/GenBank/DDBJ databases">
        <title>Genome public.</title>
        <authorList>
            <person name="Liu C."/>
            <person name="Sun Q."/>
        </authorList>
    </citation>
    <scope>NUCLEOTIDE SEQUENCE</scope>
    <source>
        <strain evidence="2">M6</strain>
    </source>
</reference>
<evidence type="ECO:0000313" key="3">
    <source>
        <dbReference type="Proteomes" id="UP000633365"/>
    </source>
</evidence>
<proteinExistence type="predicted"/>
<dbReference type="RefSeq" id="WP_201428334.1">
    <property type="nucleotide sequence ID" value="NZ_JAEQMG010000145.1"/>
</dbReference>
<keyword evidence="3" id="KW-1185">Reference proteome</keyword>
<protein>
    <submittedName>
        <fullName evidence="2">Uncharacterized protein</fullName>
    </submittedName>
</protein>
<feature type="region of interest" description="Disordered" evidence="1">
    <location>
        <begin position="48"/>
        <end position="74"/>
    </location>
</feature>
<evidence type="ECO:0000256" key="1">
    <source>
        <dbReference type="SAM" id="MobiDB-lite"/>
    </source>
</evidence>